<accession>A0A0E0SH54</accession>
<dbReference type="AlphaFoldDB" id="A0A098DWN9"/>
<dbReference type="VEuPathDB" id="FungiDB:FGRAMPH1_01G27329"/>
<accession>A0A098DWN9</accession>
<protein>
    <submittedName>
        <fullName evidence="1">Chromosome 4, complete genome</fullName>
    </submittedName>
</protein>
<reference evidence="2 3" key="1">
    <citation type="journal article" date="2007" name="Science">
        <title>The Fusarium graminearum genome reveals a link between localized polymorphism and pathogen specialization.</title>
        <authorList>
            <person name="Cuomo C.A."/>
            <person name="Gueldener U."/>
            <person name="Xu J.-R."/>
            <person name="Trail F."/>
            <person name="Turgeon B.G."/>
            <person name="Di Pietro A."/>
            <person name="Walton J.D."/>
            <person name="Ma L.-J."/>
            <person name="Baker S.E."/>
            <person name="Rep M."/>
            <person name="Adam G."/>
            <person name="Antoniw J."/>
            <person name="Baldwin T."/>
            <person name="Calvo S.E."/>
            <person name="Chang Y.-L."/>
            <person name="DeCaprio D."/>
            <person name="Gale L.R."/>
            <person name="Gnerre S."/>
            <person name="Goswami R.S."/>
            <person name="Hammond-Kosack K."/>
            <person name="Harris L.J."/>
            <person name="Hilburn K."/>
            <person name="Kennell J.C."/>
            <person name="Kroken S."/>
            <person name="Magnuson J.K."/>
            <person name="Mannhaupt G."/>
            <person name="Mauceli E.W."/>
            <person name="Mewes H.-W."/>
            <person name="Mitterbauer R."/>
            <person name="Muehlbauer G."/>
            <person name="Muensterkoetter M."/>
            <person name="Nelson D."/>
            <person name="O'Donnell K."/>
            <person name="Ouellet T."/>
            <person name="Qi W."/>
            <person name="Quesneville H."/>
            <person name="Roncero M.I.G."/>
            <person name="Seong K.-Y."/>
            <person name="Tetko I.V."/>
            <person name="Urban M."/>
            <person name="Waalwijk C."/>
            <person name="Ward T.J."/>
            <person name="Yao J."/>
            <person name="Birren B.W."/>
            <person name="Kistler H.C."/>
        </authorList>
    </citation>
    <scope>NUCLEOTIDE SEQUENCE [LARGE SCALE GENOMIC DNA]</scope>
    <source>
        <strain evidence="3">ATCC MYA-4620 / CBS 123657 / FGSC 9075 / NRRL 31084 / PH-1</strain>
        <strain evidence="2">PH-1 / ATCC MYA-4620 / FGSC 9075 / NRRL 31084</strain>
    </source>
</reference>
<dbReference type="Proteomes" id="UP000070720">
    <property type="component" value="Chromosome 4"/>
</dbReference>
<reference evidence="2 3" key="2">
    <citation type="journal article" date="2010" name="Nature">
        <title>Comparative genomics reveals mobile pathogenicity chromosomes in Fusarium.</title>
        <authorList>
            <person name="Ma L.J."/>
            <person name="van der Does H.C."/>
            <person name="Borkovich K.A."/>
            <person name="Coleman J.J."/>
            <person name="Daboussi M.J."/>
            <person name="Di Pietro A."/>
            <person name="Dufresne M."/>
            <person name="Freitag M."/>
            <person name="Grabherr M."/>
            <person name="Henrissat B."/>
            <person name="Houterman P.M."/>
            <person name="Kang S."/>
            <person name="Shim W.B."/>
            <person name="Woloshuk C."/>
            <person name="Xie X."/>
            <person name="Xu J.R."/>
            <person name="Antoniw J."/>
            <person name="Baker S.E."/>
            <person name="Bluhm B.H."/>
            <person name="Breakspear A."/>
            <person name="Brown D.W."/>
            <person name="Butchko R.A."/>
            <person name="Chapman S."/>
            <person name="Coulson R."/>
            <person name="Coutinho P.M."/>
            <person name="Danchin E.G."/>
            <person name="Diener A."/>
            <person name="Gale L.R."/>
            <person name="Gardiner D.M."/>
            <person name="Goff S."/>
            <person name="Hammond-Kosack K.E."/>
            <person name="Hilburn K."/>
            <person name="Hua-Van A."/>
            <person name="Jonkers W."/>
            <person name="Kazan K."/>
            <person name="Kodira C.D."/>
            <person name="Koehrsen M."/>
            <person name="Kumar L."/>
            <person name="Lee Y.H."/>
            <person name="Li L."/>
            <person name="Manners J.M."/>
            <person name="Miranda-Saavedra D."/>
            <person name="Mukherjee M."/>
            <person name="Park G."/>
            <person name="Park J."/>
            <person name="Park S.Y."/>
            <person name="Proctor R.H."/>
            <person name="Regev A."/>
            <person name="Ruiz-Roldan M.C."/>
            <person name="Sain D."/>
            <person name="Sakthikumar S."/>
            <person name="Sykes S."/>
            <person name="Schwartz D.C."/>
            <person name="Turgeon B.G."/>
            <person name="Wapinski I."/>
            <person name="Yoder O."/>
            <person name="Young S."/>
            <person name="Zeng Q."/>
            <person name="Zhou S."/>
            <person name="Galagan J."/>
            <person name="Cuomo C.A."/>
            <person name="Kistler H.C."/>
            <person name="Rep M."/>
        </authorList>
    </citation>
    <scope>GENOME REANNOTATION</scope>
    <source>
        <strain evidence="3">ATCC MYA-4620 / CBS 123657 / FGSC 9075 / NRRL 31084 / PH-1</strain>
        <strain evidence="2">PH-1 / ATCC MYA-4620 / FGSC 9075 / NRRL 31084</strain>
    </source>
</reference>
<gene>
    <name evidence="1" type="ORF">FGRAMPH1_01T27329</name>
</gene>
<evidence type="ECO:0000313" key="2">
    <source>
        <dbReference type="EnsemblFungi" id="CEF85767"/>
    </source>
</evidence>
<evidence type="ECO:0000313" key="1">
    <source>
        <dbReference type="EMBL" id="CEF85767.1"/>
    </source>
</evidence>
<reference evidence="2" key="4">
    <citation type="submission" date="2017-01" db="UniProtKB">
        <authorList>
            <consortium name="EnsemblFungi"/>
        </authorList>
    </citation>
    <scope>IDENTIFICATION</scope>
    <source>
        <strain evidence="2">PH-1 / ATCC MYA-4620 / FGSC 9075 / NRRL 31084</strain>
    </source>
</reference>
<proteinExistence type="predicted"/>
<name>A0A098DWN9_GIBZE</name>
<sequence length="55" mass="6159">MSHTPTIMKLETQTARNLSVYAMPSTLLVRPFSMKQSPQLHSNAINYSQSPLLVV</sequence>
<dbReference type="InParanoid" id="A0A098DWN9"/>
<reference evidence="1 3" key="3">
    <citation type="journal article" date="2015" name="BMC Genomics">
        <title>The completed genome sequence of the pathogenic ascomycete fungus Fusarium graminearum.</title>
        <authorList>
            <person name="King R."/>
            <person name="Urban M."/>
            <person name="Hammond-Kosack M.C."/>
            <person name="Hassani-Pak K."/>
            <person name="Hammond-Kosack K.E."/>
        </authorList>
    </citation>
    <scope>NUCLEOTIDE SEQUENCE [LARGE SCALE GENOMIC DNA]</scope>
    <source>
        <strain evidence="3">ATCC MYA-4620 / CBS 123657 / FGSC 9075 / NRRL 31084 / PH-1</strain>
        <strain evidence="1">PH-1</strain>
    </source>
</reference>
<organism evidence="1 3">
    <name type="scientific">Gibberella zeae (strain ATCC MYA-4620 / CBS 123657 / FGSC 9075 / NRRL 31084 / PH-1)</name>
    <name type="common">Wheat head blight fungus</name>
    <name type="synonym">Fusarium graminearum</name>
    <dbReference type="NCBI Taxonomy" id="229533"/>
    <lineage>
        <taxon>Eukaryota</taxon>
        <taxon>Fungi</taxon>
        <taxon>Dikarya</taxon>
        <taxon>Ascomycota</taxon>
        <taxon>Pezizomycotina</taxon>
        <taxon>Sordariomycetes</taxon>
        <taxon>Hypocreomycetidae</taxon>
        <taxon>Hypocreales</taxon>
        <taxon>Nectriaceae</taxon>
        <taxon>Fusarium</taxon>
    </lineage>
</organism>
<evidence type="ECO:0000313" key="3">
    <source>
        <dbReference type="Proteomes" id="UP000070720"/>
    </source>
</evidence>
<dbReference type="EnsemblFungi" id="CEF85767">
    <property type="protein sequence ID" value="CEF85767"/>
    <property type="gene ID" value="FGRRES_20392"/>
</dbReference>
<keyword evidence="3" id="KW-1185">Reference proteome</keyword>
<dbReference type="EMBL" id="HG970335">
    <property type="protein sequence ID" value="CEF85767.1"/>
    <property type="molecule type" value="Genomic_DNA"/>
</dbReference>